<protein>
    <recommendedName>
        <fullName evidence="4">RRM domain-containing protein</fullName>
    </recommendedName>
</protein>
<dbReference type="InterPro" id="IPR000504">
    <property type="entry name" value="RRM_dom"/>
</dbReference>
<feature type="region of interest" description="Disordered" evidence="3">
    <location>
        <begin position="325"/>
        <end position="346"/>
    </location>
</feature>
<dbReference type="VEuPathDB" id="FungiDB:JI435_091570"/>
<feature type="domain" description="RRM" evidence="4">
    <location>
        <begin position="359"/>
        <end position="455"/>
    </location>
</feature>
<evidence type="ECO:0000256" key="1">
    <source>
        <dbReference type="ARBA" id="ARBA00022884"/>
    </source>
</evidence>
<dbReference type="InterPro" id="IPR007201">
    <property type="entry name" value="Mei2-like_Rrm_C"/>
</dbReference>
<organism evidence="5 6">
    <name type="scientific">Phaeosphaeria nodorum (strain SN15 / ATCC MYA-4574 / FGSC 10173)</name>
    <name type="common">Glume blotch fungus</name>
    <name type="synonym">Parastagonospora nodorum</name>
    <dbReference type="NCBI Taxonomy" id="321614"/>
    <lineage>
        <taxon>Eukaryota</taxon>
        <taxon>Fungi</taxon>
        <taxon>Dikarya</taxon>
        <taxon>Ascomycota</taxon>
        <taxon>Pezizomycotina</taxon>
        <taxon>Dothideomycetes</taxon>
        <taxon>Pleosporomycetidae</taxon>
        <taxon>Pleosporales</taxon>
        <taxon>Pleosporineae</taxon>
        <taxon>Phaeosphaeriaceae</taxon>
        <taxon>Parastagonospora</taxon>
    </lineage>
</organism>
<proteinExistence type="predicted"/>
<feature type="region of interest" description="Disordered" evidence="3">
    <location>
        <begin position="1"/>
        <end position="42"/>
    </location>
</feature>
<dbReference type="GO" id="GO:0003723">
    <property type="term" value="F:RNA binding"/>
    <property type="evidence" value="ECO:0007669"/>
    <property type="project" value="UniProtKB-UniRule"/>
</dbReference>
<evidence type="ECO:0000259" key="4">
    <source>
        <dbReference type="PROSITE" id="PS50102"/>
    </source>
</evidence>
<dbReference type="OrthoDB" id="417481at2759"/>
<accession>A0A7U2F8B4</accession>
<dbReference type="Proteomes" id="UP000663193">
    <property type="component" value="Chromosome 11"/>
</dbReference>
<gene>
    <name evidence="5" type="ORF">JI435_091570</name>
</gene>
<dbReference type="AlphaFoldDB" id="A0A7U2F8B4"/>
<dbReference type="InterPro" id="IPR035979">
    <property type="entry name" value="RBD_domain_sf"/>
</dbReference>
<evidence type="ECO:0000313" key="6">
    <source>
        <dbReference type="Proteomes" id="UP000663193"/>
    </source>
</evidence>
<keyword evidence="6" id="KW-1185">Reference proteome</keyword>
<reference evidence="6" key="1">
    <citation type="journal article" date="2021" name="BMC Genomics">
        <title>Chromosome-level genome assembly and manually-curated proteome of model necrotroph Parastagonospora nodorum Sn15 reveals a genome-wide trove of candidate effector homologs, and redundancy of virulence-related functions within an accessory chromosome.</title>
        <authorList>
            <person name="Bertazzoni S."/>
            <person name="Jones D.A.B."/>
            <person name="Phan H.T."/>
            <person name="Tan K.-C."/>
            <person name="Hane J.K."/>
        </authorList>
    </citation>
    <scope>NUCLEOTIDE SEQUENCE [LARGE SCALE GENOMIC DNA]</scope>
    <source>
        <strain evidence="6">SN15 / ATCC MYA-4574 / FGSC 10173)</strain>
    </source>
</reference>
<dbReference type="SUPFAM" id="SSF54928">
    <property type="entry name" value="RNA-binding domain, RBD"/>
    <property type="match status" value="1"/>
</dbReference>
<evidence type="ECO:0000256" key="3">
    <source>
        <dbReference type="SAM" id="MobiDB-lite"/>
    </source>
</evidence>
<feature type="compositionally biased region" description="Polar residues" evidence="3">
    <location>
        <begin position="1"/>
        <end position="15"/>
    </location>
</feature>
<dbReference type="RefSeq" id="XP_001799459.1">
    <property type="nucleotide sequence ID" value="XM_001799407.1"/>
</dbReference>
<evidence type="ECO:0000313" key="5">
    <source>
        <dbReference type="EMBL" id="QRD00601.1"/>
    </source>
</evidence>
<dbReference type="Pfam" id="PF04059">
    <property type="entry name" value="RRM_2"/>
    <property type="match status" value="1"/>
</dbReference>
<dbReference type="KEGG" id="pno:SNOG_09157"/>
<evidence type="ECO:0000256" key="2">
    <source>
        <dbReference type="PROSITE-ProRule" id="PRU00176"/>
    </source>
</evidence>
<keyword evidence="1 2" id="KW-0694">RNA-binding</keyword>
<name>A0A7U2F8B4_PHANO</name>
<dbReference type="PANTHER" id="PTHR23189">
    <property type="entry name" value="RNA RECOGNITION MOTIF-CONTAINING"/>
    <property type="match status" value="1"/>
</dbReference>
<dbReference type="EMBL" id="CP069033">
    <property type="protein sequence ID" value="QRD00601.1"/>
    <property type="molecule type" value="Genomic_DNA"/>
</dbReference>
<dbReference type="PROSITE" id="PS50102">
    <property type="entry name" value="RRM"/>
    <property type="match status" value="1"/>
</dbReference>
<sequence>MSQHSPQSSAGNGPASSPFAGTDPTLYSPDMARDSKHRSHDSVATVVGHGSKAGLGIIFEKSKELPQPEPYVPAGFVDELDRDNFISRHMIVLQLPDGTNAGLDAEHELFSVQHQMKLYACFHTCVPVYTRGVHLRFDDIRDSAEGKQILEQHGFQVEYITGYQYALVKAQETSLVNDFEGQMQLSVMIDANPDHAVWEFSTADACHVEHAVKNIASAFGKVRNLIHVETNSKKMTLTFRLEFHSVDACNRAVNSLRIDPVWGTNSEVSHPLLPCLPFMLTLTQKSFQWVTVDAAHWYTNLATISPGRPLPRVDNKGRYPQFRAADSTDGPFGHYSRHPSDQHNRVRRERILDGSDVRTTIMLRNIPNKMDWMALKAVLDEQCFGCYDFVYLRIDFKSGCNVGYAFINFANVHGMIALIDNIERRCWTGYRSHKAAEISYATIQGREALIQKFRNSSVMQETPFCRPRLFHTYIDAEATGKLRSTGTEQVFPRPDNLSKLQRSMDSARTIGLFPPHGYSSLAEHRVRGSGYDRGTPRDIMQAAMHFARQRAAPAPTEMLDLSEATKHDIEVWYTRVYGQGRLGCIPFDFIPMTHLALYFAQQQTSPQAMPTNPGIIGAPAHGYDQSDAGVFSSPSRYSPLSADKYTNPRGKYVDPFKGNW</sequence>